<dbReference type="EMBL" id="JABMIG020000013">
    <property type="protein sequence ID" value="KAL3803497.1"/>
    <property type="molecule type" value="Genomic_DNA"/>
</dbReference>
<evidence type="ECO:0000256" key="9">
    <source>
        <dbReference type="SAM" id="Phobius"/>
    </source>
</evidence>
<dbReference type="InterPro" id="IPR051048">
    <property type="entry name" value="Peptidase_S8/S53_subtilisin"/>
</dbReference>
<evidence type="ECO:0000256" key="5">
    <source>
        <dbReference type="ARBA" id="ARBA00023529"/>
    </source>
</evidence>
<evidence type="ECO:0000256" key="4">
    <source>
        <dbReference type="ARBA" id="ARBA00022825"/>
    </source>
</evidence>
<keyword evidence="9" id="KW-1133">Transmembrane helix</keyword>
<sequence>MSRSADTREESAALWQHAVVYEWNKAARAEDYNGQKYPYAICHMGQNMSGYKRKLAIASELNYTTEDIHLRTIYNSQDYYCVYGQFVASLAANVTGDDFIVQPVLPSLKFMESSVDALQQMQAGYSITTLEANLCPGVAMASENHTASNDEQAMVDWIIGKLVPETLADPISDEYYLTSEEYHNVTESDGEKATERAELWKGLLNEYQESGVCAETFKTRLTWSLERAKDAETGNSQATIQFNNTGNSTQDRGCVLTLTLAIAAHPNVCSLDLRREVSTQNIIAQWITQSELENERPFFDSGLDGTGQVVSVSDTGIDVNNCYFLDNEQSPGLSKVNSLARKVVQYIPFVDDGDYKYGHGTHVAGTIAGKRSDGGGAAEGAAPGAKLAFFDIGDSSGALTLPPDSSLLEVGRPDSHIHSMSWGAEFNFYTSQARNFDQFMYENDDFLILVAAGNSGGGDAANSVGSPATAKNVIAIGAHHSYGTSNPRGGLGPAYISDFSSRGPTSDGRTKPDIVAVGQSLLSAGALPDEFGECDPSNGKIPGANDHDEGLLSLQGTSMATPLTAGTAAIIRQYFEEGYYPTGVKGEGSLTNPSATLIKAVLMNGAQFMKGVDNGSSGVTPVEPYDSNQGFGHLSLQNSIYLPGKTNVQLQAYDRESVIDGLSQTYDLEIDTSGGCTSKDLSVTLVWSEEASSPGCVNCLLNDLDLTGIIITLGGVTYYPNGLGQPDRRNNAERVIISEVMNKDVATITVTAFNLARYEQKYSLVATGCFGGVANQLFASGQCSVFECDNSKNERIRTILLCILIPLGVIILSVVVRYIWKRKSERRNEDESDNGDSKRVDVDNGNDQHEDQIRDDTFDQ</sequence>
<keyword evidence="3 7" id="KW-0378">Hydrolase</keyword>
<evidence type="ECO:0000313" key="12">
    <source>
        <dbReference type="Proteomes" id="UP001516023"/>
    </source>
</evidence>
<evidence type="ECO:0000256" key="2">
    <source>
        <dbReference type="ARBA" id="ARBA00022670"/>
    </source>
</evidence>
<evidence type="ECO:0000256" key="1">
    <source>
        <dbReference type="ARBA" id="ARBA00011073"/>
    </source>
</evidence>
<keyword evidence="9" id="KW-0812">Transmembrane</keyword>
<evidence type="ECO:0000256" key="7">
    <source>
        <dbReference type="PROSITE-ProRule" id="PRU01240"/>
    </source>
</evidence>
<feature type="domain" description="Peptidase S8/S53" evidence="10">
    <location>
        <begin position="305"/>
        <end position="613"/>
    </location>
</feature>
<comment type="catalytic activity">
    <reaction evidence="5">
        <text>Hydrolysis of proteins with broad specificity for peptide bonds, and a preference for a large uncharged residue in P1. Hydrolyzes peptide amides.</text>
        <dbReference type="EC" id="3.4.21.62"/>
    </reaction>
</comment>
<dbReference type="Gene3D" id="3.40.50.200">
    <property type="entry name" value="Peptidase S8/S53 domain"/>
    <property type="match status" value="1"/>
</dbReference>
<evidence type="ECO:0000256" key="3">
    <source>
        <dbReference type="ARBA" id="ARBA00022801"/>
    </source>
</evidence>
<feature type="compositionally biased region" description="Basic and acidic residues" evidence="8">
    <location>
        <begin position="835"/>
        <end position="860"/>
    </location>
</feature>
<keyword evidence="9" id="KW-0472">Membrane</keyword>
<dbReference type="InterPro" id="IPR036852">
    <property type="entry name" value="Peptidase_S8/S53_dom_sf"/>
</dbReference>
<feature type="active site" description="Charge relay system" evidence="7">
    <location>
        <position position="359"/>
    </location>
</feature>
<proteinExistence type="inferred from homology"/>
<name>A0ABD3QTK7_9STRA</name>
<feature type="region of interest" description="Disordered" evidence="8">
    <location>
        <begin position="825"/>
        <end position="860"/>
    </location>
</feature>
<dbReference type="Proteomes" id="UP001516023">
    <property type="component" value="Unassembled WGS sequence"/>
</dbReference>
<dbReference type="Gene3D" id="2.60.120.380">
    <property type="match status" value="1"/>
</dbReference>
<feature type="transmembrane region" description="Helical" evidence="9">
    <location>
        <begin position="798"/>
        <end position="820"/>
    </location>
</feature>
<dbReference type="PROSITE" id="PS00138">
    <property type="entry name" value="SUBTILASE_SER"/>
    <property type="match status" value="1"/>
</dbReference>
<accession>A0ABD3QTK7</accession>
<dbReference type="InterPro" id="IPR000209">
    <property type="entry name" value="Peptidase_S8/S53_dom"/>
</dbReference>
<dbReference type="PROSITE" id="PS00137">
    <property type="entry name" value="SUBTILASE_HIS"/>
    <property type="match status" value="1"/>
</dbReference>
<organism evidence="11 12">
    <name type="scientific">Cyclotella cryptica</name>
    <dbReference type="NCBI Taxonomy" id="29204"/>
    <lineage>
        <taxon>Eukaryota</taxon>
        <taxon>Sar</taxon>
        <taxon>Stramenopiles</taxon>
        <taxon>Ochrophyta</taxon>
        <taxon>Bacillariophyta</taxon>
        <taxon>Coscinodiscophyceae</taxon>
        <taxon>Thalassiosirophycidae</taxon>
        <taxon>Stephanodiscales</taxon>
        <taxon>Stephanodiscaceae</taxon>
        <taxon>Cyclotella</taxon>
    </lineage>
</organism>
<feature type="active site" description="Charge relay system" evidence="7">
    <location>
        <position position="558"/>
    </location>
</feature>
<dbReference type="Pfam" id="PF00082">
    <property type="entry name" value="Peptidase_S8"/>
    <property type="match status" value="1"/>
</dbReference>
<dbReference type="GO" id="GO:0006508">
    <property type="term" value="P:proteolysis"/>
    <property type="evidence" value="ECO:0007669"/>
    <property type="project" value="UniProtKB-KW"/>
</dbReference>
<dbReference type="PROSITE" id="PS51892">
    <property type="entry name" value="SUBTILASE"/>
    <property type="match status" value="1"/>
</dbReference>
<gene>
    <name evidence="11" type="ORF">HJC23_014045</name>
</gene>
<dbReference type="InterPro" id="IPR022398">
    <property type="entry name" value="Peptidase_S8_His-AS"/>
</dbReference>
<dbReference type="SUPFAM" id="SSF52743">
    <property type="entry name" value="Subtilisin-like"/>
    <property type="match status" value="1"/>
</dbReference>
<dbReference type="GO" id="GO:0004252">
    <property type="term" value="F:serine-type endopeptidase activity"/>
    <property type="evidence" value="ECO:0007669"/>
    <property type="project" value="UniProtKB-UniRule"/>
</dbReference>
<evidence type="ECO:0000259" key="10">
    <source>
        <dbReference type="Pfam" id="PF00082"/>
    </source>
</evidence>
<dbReference type="InterPro" id="IPR008979">
    <property type="entry name" value="Galactose-bd-like_sf"/>
</dbReference>
<dbReference type="EC" id="3.4.21.62" evidence="6"/>
<evidence type="ECO:0000313" key="11">
    <source>
        <dbReference type="EMBL" id="KAL3803497.1"/>
    </source>
</evidence>
<reference evidence="11 12" key="1">
    <citation type="journal article" date="2020" name="G3 (Bethesda)">
        <title>Improved Reference Genome for Cyclotella cryptica CCMP332, a Model for Cell Wall Morphogenesis, Salinity Adaptation, and Lipid Production in Diatoms (Bacillariophyta).</title>
        <authorList>
            <person name="Roberts W.R."/>
            <person name="Downey K.M."/>
            <person name="Ruck E.C."/>
            <person name="Traller J.C."/>
            <person name="Alverson A.J."/>
        </authorList>
    </citation>
    <scope>NUCLEOTIDE SEQUENCE [LARGE SCALE GENOMIC DNA]</scope>
    <source>
        <strain evidence="11 12">CCMP332</strain>
    </source>
</reference>
<keyword evidence="4 7" id="KW-0720">Serine protease</keyword>
<dbReference type="CDD" id="cd04842">
    <property type="entry name" value="Peptidases_S8_Kp43_protease"/>
    <property type="match status" value="1"/>
</dbReference>
<evidence type="ECO:0000256" key="6">
    <source>
        <dbReference type="ARBA" id="ARBA00023619"/>
    </source>
</evidence>
<dbReference type="AlphaFoldDB" id="A0ABD3QTK7"/>
<dbReference type="InterPro" id="IPR015500">
    <property type="entry name" value="Peptidase_S8_subtilisin-rel"/>
</dbReference>
<dbReference type="SUPFAM" id="SSF49785">
    <property type="entry name" value="Galactose-binding domain-like"/>
    <property type="match status" value="1"/>
</dbReference>
<keyword evidence="12" id="KW-1185">Reference proteome</keyword>
<dbReference type="PRINTS" id="PR00723">
    <property type="entry name" value="SUBTILISIN"/>
</dbReference>
<comment type="similarity">
    <text evidence="1 7">Belongs to the peptidase S8 family.</text>
</comment>
<dbReference type="InterPro" id="IPR023828">
    <property type="entry name" value="Peptidase_S8_Ser-AS"/>
</dbReference>
<dbReference type="InterPro" id="IPR034058">
    <property type="entry name" value="TagA/B/C/D_pept_dom"/>
</dbReference>
<protein>
    <recommendedName>
        <fullName evidence="6">subtilisin</fullName>
        <ecNumber evidence="6">3.4.21.62</ecNumber>
    </recommendedName>
</protein>
<feature type="active site" description="Charge relay system" evidence="7">
    <location>
        <position position="314"/>
    </location>
</feature>
<keyword evidence="2 7" id="KW-0645">Protease</keyword>
<dbReference type="PANTHER" id="PTHR43399:SF4">
    <property type="entry name" value="CELL WALL-ASSOCIATED PROTEASE"/>
    <property type="match status" value="1"/>
</dbReference>
<dbReference type="PANTHER" id="PTHR43399">
    <property type="entry name" value="SUBTILISIN-RELATED"/>
    <property type="match status" value="1"/>
</dbReference>
<comment type="caution">
    <text evidence="11">The sequence shown here is derived from an EMBL/GenBank/DDBJ whole genome shotgun (WGS) entry which is preliminary data.</text>
</comment>
<evidence type="ECO:0000256" key="8">
    <source>
        <dbReference type="SAM" id="MobiDB-lite"/>
    </source>
</evidence>